<dbReference type="Gramene" id="PRQ20632">
    <property type="protein sequence ID" value="PRQ20632"/>
    <property type="gene ID" value="RchiOBHm_Chr7g0230271"/>
</dbReference>
<feature type="compositionally biased region" description="Basic and acidic residues" evidence="1">
    <location>
        <begin position="60"/>
        <end position="72"/>
    </location>
</feature>
<name>A0A2P6PFC6_ROSCH</name>
<accession>A0A2P6PFC6</accession>
<dbReference type="AlphaFoldDB" id="A0A2P6PFC6"/>
<sequence length="156" mass="18175">MQMSLPDSRNMNQSDYFTAKPKGIKKQNTLEDEKVPCRKSAGFRQPSEGTRRWSNTLSDGVKEESRSEEEKRKKWHKKTEKTACCGMVVEQPITASLTWRETLVKVTFKFKCKREDDKWSIRFWTKIQFLCLHVLSSTSPPFIAFDLHPPFITVGL</sequence>
<feature type="region of interest" description="Disordered" evidence="1">
    <location>
        <begin position="1"/>
        <end position="74"/>
    </location>
</feature>
<protein>
    <submittedName>
        <fullName evidence="2">Uncharacterized protein</fullName>
    </submittedName>
</protein>
<feature type="compositionally biased region" description="Polar residues" evidence="1">
    <location>
        <begin position="1"/>
        <end position="16"/>
    </location>
</feature>
<proteinExistence type="predicted"/>
<organism evidence="2 3">
    <name type="scientific">Rosa chinensis</name>
    <name type="common">China rose</name>
    <dbReference type="NCBI Taxonomy" id="74649"/>
    <lineage>
        <taxon>Eukaryota</taxon>
        <taxon>Viridiplantae</taxon>
        <taxon>Streptophyta</taxon>
        <taxon>Embryophyta</taxon>
        <taxon>Tracheophyta</taxon>
        <taxon>Spermatophyta</taxon>
        <taxon>Magnoliopsida</taxon>
        <taxon>eudicotyledons</taxon>
        <taxon>Gunneridae</taxon>
        <taxon>Pentapetalae</taxon>
        <taxon>rosids</taxon>
        <taxon>fabids</taxon>
        <taxon>Rosales</taxon>
        <taxon>Rosaceae</taxon>
        <taxon>Rosoideae</taxon>
        <taxon>Rosoideae incertae sedis</taxon>
        <taxon>Rosa</taxon>
    </lineage>
</organism>
<comment type="caution">
    <text evidence="2">The sequence shown here is derived from an EMBL/GenBank/DDBJ whole genome shotgun (WGS) entry which is preliminary data.</text>
</comment>
<keyword evidence="3" id="KW-1185">Reference proteome</keyword>
<gene>
    <name evidence="2" type="ORF">RchiOBHm_Chr7g0230271</name>
</gene>
<reference evidence="2 3" key="1">
    <citation type="journal article" date="2018" name="Nat. Genet.">
        <title>The Rosa genome provides new insights in the design of modern roses.</title>
        <authorList>
            <person name="Bendahmane M."/>
        </authorList>
    </citation>
    <scope>NUCLEOTIDE SEQUENCE [LARGE SCALE GENOMIC DNA]</scope>
    <source>
        <strain evidence="3">cv. Old Blush</strain>
    </source>
</reference>
<evidence type="ECO:0000256" key="1">
    <source>
        <dbReference type="SAM" id="MobiDB-lite"/>
    </source>
</evidence>
<dbReference type="Proteomes" id="UP000238479">
    <property type="component" value="Chromosome 7"/>
</dbReference>
<dbReference type="EMBL" id="PDCK01000045">
    <property type="protein sequence ID" value="PRQ20632.1"/>
    <property type="molecule type" value="Genomic_DNA"/>
</dbReference>
<evidence type="ECO:0000313" key="3">
    <source>
        <dbReference type="Proteomes" id="UP000238479"/>
    </source>
</evidence>
<evidence type="ECO:0000313" key="2">
    <source>
        <dbReference type="EMBL" id="PRQ20632.1"/>
    </source>
</evidence>